<reference evidence="2 3" key="1">
    <citation type="submission" date="2019-12" db="EMBL/GenBank/DDBJ databases">
        <authorList>
            <person name="Yang R."/>
        </authorList>
    </citation>
    <scope>NUCLEOTIDE SEQUENCE [LARGE SCALE GENOMIC DNA]</scope>
    <source>
        <strain evidence="2 3">DONG20-135</strain>
    </source>
</reference>
<feature type="transmembrane region" description="Helical" evidence="1">
    <location>
        <begin position="44"/>
        <end position="69"/>
    </location>
</feature>
<evidence type="ECO:0000313" key="2">
    <source>
        <dbReference type="EMBL" id="MXQ72665.1"/>
    </source>
</evidence>
<feature type="transmembrane region" description="Helical" evidence="1">
    <location>
        <begin position="115"/>
        <end position="138"/>
    </location>
</feature>
<keyword evidence="1" id="KW-0812">Transmembrane</keyword>
<name>A0A6N8U576_9FIRM</name>
<protein>
    <submittedName>
        <fullName evidence="2">ECF transporter S component</fullName>
    </submittedName>
</protein>
<comment type="caution">
    <text evidence="2">The sequence shown here is derived from an EMBL/GenBank/DDBJ whole genome shotgun (WGS) entry which is preliminary data.</text>
</comment>
<dbReference type="GO" id="GO:0015234">
    <property type="term" value="F:thiamine transmembrane transporter activity"/>
    <property type="evidence" value="ECO:0007669"/>
    <property type="project" value="InterPro"/>
</dbReference>
<dbReference type="RefSeq" id="WP_160624149.1">
    <property type="nucleotide sequence ID" value="NZ_WUUQ01000001.1"/>
</dbReference>
<accession>A0A6N8U576</accession>
<dbReference type="Pfam" id="PF09515">
    <property type="entry name" value="Thia_YuaJ"/>
    <property type="match status" value="1"/>
</dbReference>
<keyword evidence="1" id="KW-1133">Transmembrane helix</keyword>
<dbReference type="AlphaFoldDB" id="A0A6N8U576"/>
<feature type="transmembrane region" description="Helical" evidence="1">
    <location>
        <begin position="12"/>
        <end position="32"/>
    </location>
</feature>
<evidence type="ECO:0000313" key="3">
    <source>
        <dbReference type="Proteomes" id="UP000434036"/>
    </source>
</evidence>
<gene>
    <name evidence="2" type="ORF">GSF08_01735</name>
</gene>
<organism evidence="2 3">
    <name type="scientific">Copranaerobaculum intestinale</name>
    <dbReference type="NCBI Taxonomy" id="2692629"/>
    <lineage>
        <taxon>Bacteria</taxon>
        <taxon>Bacillati</taxon>
        <taxon>Bacillota</taxon>
        <taxon>Erysipelotrichia</taxon>
        <taxon>Erysipelotrichales</taxon>
        <taxon>Erysipelotrichaceae</taxon>
        <taxon>Copranaerobaculum</taxon>
    </lineage>
</organism>
<keyword evidence="3" id="KW-1185">Reference proteome</keyword>
<reference evidence="2 3" key="2">
    <citation type="submission" date="2020-01" db="EMBL/GenBank/DDBJ databases">
        <title>Clostridiaceae sp. nov. isolated from the gut of human by culturomics.</title>
        <authorList>
            <person name="Chang Y."/>
        </authorList>
    </citation>
    <scope>NUCLEOTIDE SEQUENCE [LARGE SCALE GENOMIC DNA]</scope>
    <source>
        <strain evidence="2 3">DONG20-135</strain>
    </source>
</reference>
<sequence>MVNQQTRKIVFAAFYLALAIALNYLNTVMPIIQMPNGGSLELMVIPLFMASYHMGWKWGAGISFLAWLLGMMFGMNNYMVGPLQVVFDYIAPFVAVGLASLFPAIHIGKIRISNVYVGVVGGMLLKYISQVISGVYFWPGEGAAGSMPAFLFSINYNAGYNFITMVAALIITPVLVRRLRKVKPKEFIGVKD</sequence>
<dbReference type="Proteomes" id="UP000434036">
    <property type="component" value="Unassembled WGS sequence"/>
</dbReference>
<dbReference type="Gene3D" id="1.10.1760.20">
    <property type="match status" value="1"/>
</dbReference>
<feature type="transmembrane region" description="Helical" evidence="1">
    <location>
        <begin position="89"/>
        <end position="108"/>
    </location>
</feature>
<feature type="transmembrane region" description="Helical" evidence="1">
    <location>
        <begin position="158"/>
        <end position="176"/>
    </location>
</feature>
<proteinExistence type="predicted"/>
<dbReference type="GO" id="GO:0005886">
    <property type="term" value="C:plasma membrane"/>
    <property type="evidence" value="ECO:0007669"/>
    <property type="project" value="InterPro"/>
</dbReference>
<dbReference type="InterPro" id="IPR012651">
    <property type="entry name" value="Thia_Transptr_ThiT"/>
</dbReference>
<keyword evidence="1" id="KW-0472">Membrane</keyword>
<dbReference type="EMBL" id="WUUQ01000001">
    <property type="protein sequence ID" value="MXQ72665.1"/>
    <property type="molecule type" value="Genomic_DNA"/>
</dbReference>
<evidence type="ECO:0000256" key="1">
    <source>
        <dbReference type="SAM" id="Phobius"/>
    </source>
</evidence>